<dbReference type="InterPro" id="IPR054722">
    <property type="entry name" value="PolX-like_BBD"/>
</dbReference>
<feature type="compositionally biased region" description="Basic and acidic residues" evidence="5">
    <location>
        <begin position="216"/>
        <end position="228"/>
    </location>
</feature>
<dbReference type="SUPFAM" id="SSF53098">
    <property type="entry name" value="Ribonuclease H-like"/>
    <property type="match status" value="1"/>
</dbReference>
<dbReference type="Pfam" id="PF22936">
    <property type="entry name" value="Pol_BBD"/>
    <property type="match status" value="1"/>
</dbReference>
<evidence type="ECO:0000256" key="3">
    <source>
        <dbReference type="ARBA" id="ARBA00022750"/>
    </source>
</evidence>
<evidence type="ECO:0000313" key="8">
    <source>
        <dbReference type="Proteomes" id="UP000288805"/>
    </source>
</evidence>
<protein>
    <submittedName>
        <fullName evidence="7">Retrovirus-related Pol polyprotein from transposon TNT 1-94</fullName>
    </submittedName>
</protein>
<evidence type="ECO:0000256" key="2">
    <source>
        <dbReference type="ARBA" id="ARBA00022723"/>
    </source>
</evidence>
<reference evidence="7 8" key="1">
    <citation type="journal article" date="2018" name="PLoS Genet.">
        <title>Population sequencing reveals clonal diversity and ancestral inbreeding in the grapevine cultivar Chardonnay.</title>
        <authorList>
            <person name="Roach M.J."/>
            <person name="Johnson D.L."/>
            <person name="Bohlmann J."/>
            <person name="van Vuuren H.J."/>
            <person name="Jones S.J."/>
            <person name="Pretorius I.S."/>
            <person name="Schmidt S.A."/>
            <person name="Borneman A.R."/>
        </authorList>
    </citation>
    <scope>NUCLEOTIDE SEQUENCE [LARGE SCALE GENOMIC DNA]</scope>
    <source>
        <strain evidence="8">cv. Chardonnay</strain>
        <tissue evidence="7">Leaf</tissue>
    </source>
</reference>
<dbReference type="AlphaFoldDB" id="A0A438EQ97"/>
<dbReference type="GO" id="GO:0004190">
    <property type="term" value="F:aspartic-type endopeptidase activity"/>
    <property type="evidence" value="ECO:0007669"/>
    <property type="project" value="UniProtKB-KW"/>
</dbReference>
<evidence type="ECO:0000259" key="6">
    <source>
        <dbReference type="PROSITE" id="PS50994"/>
    </source>
</evidence>
<dbReference type="InterPro" id="IPR043502">
    <property type="entry name" value="DNA/RNA_pol_sf"/>
</dbReference>
<keyword evidence="2" id="KW-0479">Metal-binding</keyword>
<dbReference type="GO" id="GO:0046872">
    <property type="term" value="F:metal ion binding"/>
    <property type="evidence" value="ECO:0007669"/>
    <property type="project" value="UniProtKB-KW"/>
</dbReference>
<dbReference type="InterPro" id="IPR001584">
    <property type="entry name" value="Integrase_cat-core"/>
</dbReference>
<dbReference type="EMBL" id="QGNW01001217">
    <property type="protein sequence ID" value="RVW49911.1"/>
    <property type="molecule type" value="Genomic_DNA"/>
</dbReference>
<organism evidence="7 8">
    <name type="scientific">Vitis vinifera</name>
    <name type="common">Grape</name>
    <dbReference type="NCBI Taxonomy" id="29760"/>
    <lineage>
        <taxon>Eukaryota</taxon>
        <taxon>Viridiplantae</taxon>
        <taxon>Streptophyta</taxon>
        <taxon>Embryophyta</taxon>
        <taxon>Tracheophyta</taxon>
        <taxon>Spermatophyta</taxon>
        <taxon>Magnoliopsida</taxon>
        <taxon>eudicotyledons</taxon>
        <taxon>Gunneridae</taxon>
        <taxon>Pentapetalae</taxon>
        <taxon>rosids</taxon>
        <taxon>Vitales</taxon>
        <taxon>Vitaceae</taxon>
        <taxon>Viteae</taxon>
        <taxon>Vitis</taxon>
    </lineage>
</organism>
<feature type="compositionally biased region" description="Polar residues" evidence="5">
    <location>
        <begin position="707"/>
        <end position="728"/>
    </location>
</feature>
<keyword evidence="3" id="KW-0064">Aspartyl protease</keyword>
<dbReference type="GO" id="GO:0003676">
    <property type="term" value="F:nucleic acid binding"/>
    <property type="evidence" value="ECO:0007669"/>
    <property type="project" value="InterPro"/>
</dbReference>
<evidence type="ECO:0000256" key="5">
    <source>
        <dbReference type="SAM" id="MobiDB-lite"/>
    </source>
</evidence>
<dbReference type="Pfam" id="PF07727">
    <property type="entry name" value="RVT_2"/>
    <property type="match status" value="1"/>
</dbReference>
<dbReference type="InterPro" id="IPR039537">
    <property type="entry name" value="Retrotran_Ty1/copia-like"/>
</dbReference>
<dbReference type="Proteomes" id="UP000288805">
    <property type="component" value="Unassembled WGS sequence"/>
</dbReference>
<dbReference type="InterPro" id="IPR036397">
    <property type="entry name" value="RNaseH_sf"/>
</dbReference>
<evidence type="ECO:0000256" key="1">
    <source>
        <dbReference type="ARBA" id="ARBA00022670"/>
    </source>
</evidence>
<dbReference type="PANTHER" id="PTHR42648:SF31">
    <property type="entry name" value="RNA-DIRECTED DNA POLYMERASE"/>
    <property type="match status" value="1"/>
</dbReference>
<comment type="caution">
    <text evidence="7">The sequence shown here is derived from an EMBL/GenBank/DDBJ whole genome shotgun (WGS) entry which is preliminary data.</text>
</comment>
<proteinExistence type="predicted"/>
<evidence type="ECO:0000256" key="4">
    <source>
        <dbReference type="ARBA" id="ARBA00022801"/>
    </source>
</evidence>
<feature type="compositionally biased region" description="Polar residues" evidence="5">
    <location>
        <begin position="199"/>
        <end position="215"/>
    </location>
</feature>
<gene>
    <name evidence="7" type="primary">POLX_1665</name>
    <name evidence="7" type="ORF">CK203_093848</name>
</gene>
<dbReference type="PROSITE" id="PS50994">
    <property type="entry name" value="INTEGRASE"/>
    <property type="match status" value="1"/>
</dbReference>
<dbReference type="PANTHER" id="PTHR42648">
    <property type="entry name" value="TRANSPOSASE, PUTATIVE-RELATED"/>
    <property type="match status" value="1"/>
</dbReference>
<name>A0A438EQ97_VITVI</name>
<dbReference type="InterPro" id="IPR012337">
    <property type="entry name" value="RNaseH-like_sf"/>
</dbReference>
<feature type="region of interest" description="Disordered" evidence="5">
    <location>
        <begin position="707"/>
        <end position="787"/>
    </location>
</feature>
<keyword evidence="4" id="KW-0378">Hydrolase</keyword>
<keyword evidence="1" id="KW-0645">Protease</keyword>
<dbReference type="InterPro" id="IPR025724">
    <property type="entry name" value="GAG-pre-integrase_dom"/>
</dbReference>
<dbReference type="GO" id="GO:0015074">
    <property type="term" value="P:DNA integration"/>
    <property type="evidence" value="ECO:0007669"/>
    <property type="project" value="InterPro"/>
</dbReference>
<evidence type="ECO:0000313" key="7">
    <source>
        <dbReference type="EMBL" id="RVW49911.1"/>
    </source>
</evidence>
<dbReference type="SUPFAM" id="SSF56672">
    <property type="entry name" value="DNA/RNA polymerases"/>
    <property type="match status" value="1"/>
</dbReference>
<dbReference type="Pfam" id="PF00665">
    <property type="entry name" value="rve"/>
    <property type="match status" value="1"/>
</dbReference>
<feature type="region of interest" description="Disordered" evidence="5">
    <location>
        <begin position="177"/>
        <end position="234"/>
    </location>
</feature>
<dbReference type="InterPro" id="IPR013103">
    <property type="entry name" value="RVT_2"/>
</dbReference>
<feature type="compositionally biased region" description="Low complexity" evidence="5">
    <location>
        <begin position="750"/>
        <end position="769"/>
    </location>
</feature>
<dbReference type="Pfam" id="PF13976">
    <property type="entry name" value="gag_pre-integrs"/>
    <property type="match status" value="1"/>
</dbReference>
<dbReference type="Gene3D" id="3.30.420.10">
    <property type="entry name" value="Ribonuclease H-like superfamily/Ribonuclease H"/>
    <property type="match status" value="1"/>
</dbReference>
<dbReference type="GO" id="GO:0006508">
    <property type="term" value="P:proteolysis"/>
    <property type="evidence" value="ECO:0007669"/>
    <property type="project" value="UniProtKB-KW"/>
</dbReference>
<feature type="domain" description="Integrase catalytic" evidence="6">
    <location>
        <begin position="459"/>
        <end position="623"/>
    </location>
</feature>
<sequence length="1027" mass="115475">MAKSEIPTDFSRQISPIPISPTIQITQALSEEIDPEGYATWSWCNDMVHSWIVNTLSPEIADSVIYYYTAHEVWEDLCERFFQSNAPHIFEIQQNNACLRQEQLSVFAYYTKLKGLWDELASYNAAAHRAQQDQQKLMQFLMAYSSVSQEEKQRLLTSTNTAAESAASAAMVVRSNGKSSATWKDRIDRSNTGRMEPTNRPSGSQNFRVNRSSQGQDDRAFFDQDRRRMGSGRGRPSARIVEIWVIGSKNEGKPTVALSEAQLRELLSLLNNQDENSSSKVNAVTKLGLSKVTSRNWIIDSGATNHITSSSKLLHKDKNCSLPPVLLPSGEKANIVTKGTLPLNSVYYLHDVLSVPTFKDLATRRTIGLGKQRDRLYYLVALVTEKSLTNHSSSTNQPACSLAISSTDLWHSRLGHVSPSRLSFIAKNFLNFSVQSNNVCPICPLAKQSRLPFGTSAISSTKPFELIHCDIWGRYRHPSLFGAHYFLTIVDDYTRFTWIFLMRHKDEAQSLLKRFFSYVFKQFEFHIKTFRSDNGREFTSLRSFFQDNGVIFQHSCVYTPQQNGVVERKHRHILQVARALKFHAQVPTQFWGKCAFTVVHIINRLPSPVLSFKTLFELLYSKPPSYSHLRVFGCLAYATNVHTSHKFDYHAMPSIFIGYPVDIFPYVSLKPNSTLPSLTHNSGLIPLVAHDISSSLDSTSHALSPLLSNHTSTPSPTIENDYFSSPSRPSELVIEPSSQIDPNPSPPPSTTLVSSSPVPPFASISSAPPAETPIFSPETHSPKPATPLYRSSRYIAPPIKLHDYVCSHVSSNQSSSLIPGPTKGTRYPLGNYVSYHRYKPAYRSFVAQHSAVTEPRSYSKTAAHPEWHEVMRFELQALQANGTWSLTPLPAGKTPIGCRWVYKIKHRLDGSIERYKARLVAKGFTQLEGVDYQDTFSPTAKIISVRCLLALVATLGWSLHQMDVNNAFLHGDLHEEIYMPPPLGLRRQGEENLVCRLHKSLYGLKQASHQWFTKFSEAIQSAGYAQS</sequence>
<accession>A0A438EQ97</accession>